<evidence type="ECO:0000313" key="2">
    <source>
        <dbReference type="Proteomes" id="UP000188298"/>
    </source>
</evidence>
<sequence>MAFFEIQNQEIKVFLTENLSGSETMQRRYDLLNKFATKQNIPHFKAAELLANAEGVVWTKRMLDIANFVTDETAESLPSSVQQPIMSIRPDKRRFKPLPNIYKNITQNIKQNLTIERNSK</sequence>
<proteinExistence type="predicted"/>
<evidence type="ECO:0000313" key="1">
    <source>
        <dbReference type="EMBL" id="AQQ60342.1"/>
    </source>
</evidence>
<name>A0A1Q2LK30_9HELI</name>
<gene>
    <name evidence="1" type="ORF">XJ32_09855</name>
</gene>
<dbReference type="Proteomes" id="UP000188298">
    <property type="component" value="Chromosome"/>
</dbReference>
<dbReference type="EMBL" id="CP019645">
    <property type="protein sequence ID" value="AQQ60342.1"/>
    <property type="molecule type" value="Genomic_DNA"/>
</dbReference>
<protein>
    <submittedName>
        <fullName evidence="1">Uncharacterized protein</fullName>
    </submittedName>
</protein>
<organism evidence="1 2">
    <name type="scientific">Helicobacter bilis</name>
    <dbReference type="NCBI Taxonomy" id="37372"/>
    <lineage>
        <taxon>Bacteria</taxon>
        <taxon>Pseudomonadati</taxon>
        <taxon>Campylobacterota</taxon>
        <taxon>Epsilonproteobacteria</taxon>
        <taxon>Campylobacterales</taxon>
        <taxon>Helicobacteraceae</taxon>
        <taxon>Helicobacter</taxon>
    </lineage>
</organism>
<dbReference type="AlphaFoldDB" id="A0A1Q2LK30"/>
<accession>A0A1Q2LK30</accession>
<dbReference type="RefSeq" id="WP_077389435.1">
    <property type="nucleotide sequence ID" value="NZ_CP019645.1"/>
</dbReference>
<dbReference type="KEGG" id="hbl:XJ32_09855"/>
<reference evidence="1 2" key="1">
    <citation type="submission" date="2017-02" db="EMBL/GenBank/DDBJ databases">
        <title>Whole genome sequencing of Helicobacter bilis strain AAQJH.</title>
        <authorList>
            <person name="Conlan S."/>
            <person name="Thomas P.J."/>
            <person name="Mullikin J."/>
            <person name="Palmore T.N."/>
            <person name="Frank K.M."/>
            <person name="Segre J.A."/>
        </authorList>
    </citation>
    <scope>NUCLEOTIDE SEQUENCE [LARGE SCALE GENOMIC DNA]</scope>
    <source>
        <strain evidence="1 2">AAQJH</strain>
    </source>
</reference>